<comment type="caution">
    <text evidence="1">The sequence shown here is derived from an EMBL/GenBank/DDBJ whole genome shotgun (WGS) entry which is preliminary data.</text>
</comment>
<dbReference type="Proteomes" id="UP000478052">
    <property type="component" value="Unassembled WGS sequence"/>
</dbReference>
<gene>
    <name evidence="1" type="ORF">FWK35_00014993</name>
</gene>
<dbReference type="EMBL" id="VUJU01005933">
    <property type="protein sequence ID" value="KAF0749886.1"/>
    <property type="molecule type" value="Genomic_DNA"/>
</dbReference>
<evidence type="ECO:0000313" key="1">
    <source>
        <dbReference type="EMBL" id="KAF0749886.1"/>
    </source>
</evidence>
<sequence>MTVDYFVNNYGICVESWAYCHRFHAGINTNIERIRRTLKHIYLEGKKVIRLDKSLYALKRHKNSLEILTNNVLKNREDCWNVMACDHDDNIMYTVNKLIIVFHKT</sequence>
<keyword evidence="2" id="KW-1185">Reference proteome</keyword>
<proteinExistence type="predicted"/>
<dbReference type="OrthoDB" id="6777076at2759"/>
<protein>
    <submittedName>
        <fullName evidence="1">Uncharacterized protein</fullName>
    </submittedName>
</protein>
<organism evidence="1 2">
    <name type="scientific">Aphis craccivora</name>
    <name type="common">Cowpea aphid</name>
    <dbReference type="NCBI Taxonomy" id="307492"/>
    <lineage>
        <taxon>Eukaryota</taxon>
        <taxon>Metazoa</taxon>
        <taxon>Ecdysozoa</taxon>
        <taxon>Arthropoda</taxon>
        <taxon>Hexapoda</taxon>
        <taxon>Insecta</taxon>
        <taxon>Pterygota</taxon>
        <taxon>Neoptera</taxon>
        <taxon>Paraneoptera</taxon>
        <taxon>Hemiptera</taxon>
        <taxon>Sternorrhyncha</taxon>
        <taxon>Aphidomorpha</taxon>
        <taxon>Aphidoidea</taxon>
        <taxon>Aphididae</taxon>
        <taxon>Aphidini</taxon>
        <taxon>Aphis</taxon>
        <taxon>Aphis</taxon>
    </lineage>
</organism>
<reference evidence="1 2" key="1">
    <citation type="submission" date="2019-08" db="EMBL/GenBank/DDBJ databases">
        <title>Whole genome of Aphis craccivora.</title>
        <authorList>
            <person name="Voronova N.V."/>
            <person name="Shulinski R.S."/>
            <person name="Bandarenka Y.V."/>
            <person name="Zhorov D.G."/>
            <person name="Warner D."/>
        </authorList>
    </citation>
    <scope>NUCLEOTIDE SEQUENCE [LARGE SCALE GENOMIC DNA]</scope>
    <source>
        <strain evidence="1">180601</strain>
        <tissue evidence="1">Whole Body</tissue>
    </source>
</reference>
<name>A0A6G0Y6F9_APHCR</name>
<dbReference type="AlphaFoldDB" id="A0A6G0Y6F9"/>
<accession>A0A6G0Y6F9</accession>
<evidence type="ECO:0000313" key="2">
    <source>
        <dbReference type="Proteomes" id="UP000478052"/>
    </source>
</evidence>